<feature type="domain" description="Secretion system C-terminal sorting" evidence="5">
    <location>
        <begin position="488"/>
        <end position="561"/>
    </location>
</feature>
<feature type="chain" id="PRO_5045635166" description="T9SS type A sorting domain-containing protein" evidence="3">
    <location>
        <begin position="22"/>
        <end position="562"/>
    </location>
</feature>
<evidence type="ECO:0000259" key="4">
    <source>
        <dbReference type="Pfam" id="PF03372"/>
    </source>
</evidence>
<evidence type="ECO:0008006" key="8">
    <source>
        <dbReference type="Google" id="ProtNLM"/>
    </source>
</evidence>
<keyword evidence="7" id="KW-1185">Reference proteome</keyword>
<name>A0ABP1FIU5_9FLAO</name>
<dbReference type="Pfam" id="PF18962">
    <property type="entry name" value="Por_Secre_tail"/>
    <property type="match status" value="1"/>
</dbReference>
<evidence type="ECO:0000256" key="3">
    <source>
        <dbReference type="SAM" id="SignalP"/>
    </source>
</evidence>
<gene>
    <name evidence="6" type="ORF">T190115A13A_60102</name>
</gene>
<dbReference type="InterPro" id="IPR026444">
    <property type="entry name" value="Secre_tail"/>
</dbReference>
<dbReference type="RefSeq" id="WP_348739671.1">
    <property type="nucleotide sequence ID" value="NZ_CAXJRC010000043.1"/>
</dbReference>
<evidence type="ECO:0000256" key="1">
    <source>
        <dbReference type="ARBA" id="ARBA00022729"/>
    </source>
</evidence>
<evidence type="ECO:0000313" key="7">
    <source>
        <dbReference type="Proteomes" id="UP001497602"/>
    </source>
</evidence>
<evidence type="ECO:0000259" key="5">
    <source>
        <dbReference type="Pfam" id="PF18962"/>
    </source>
</evidence>
<dbReference type="InterPro" id="IPR005135">
    <property type="entry name" value="Endo/exonuclease/phosphatase"/>
</dbReference>
<accession>A0ABP1FIU5</accession>
<dbReference type="NCBIfam" id="TIGR04183">
    <property type="entry name" value="Por_Secre_tail"/>
    <property type="match status" value="1"/>
</dbReference>
<reference evidence="6 7" key="1">
    <citation type="submission" date="2024-05" db="EMBL/GenBank/DDBJ databases">
        <authorList>
            <person name="Duchaud E."/>
        </authorList>
    </citation>
    <scope>NUCLEOTIDE SEQUENCE [LARGE SCALE GENOMIC DNA]</scope>
    <source>
        <strain evidence="6">Ena-SAMPLE-TAB-13-05-2024-13:56:06:370-140305</strain>
    </source>
</reference>
<dbReference type="Pfam" id="PF03372">
    <property type="entry name" value="Exo_endo_phos"/>
    <property type="match status" value="1"/>
</dbReference>
<dbReference type="CDD" id="cd09078">
    <property type="entry name" value="nSMase"/>
    <property type="match status" value="1"/>
</dbReference>
<dbReference type="Gene3D" id="3.60.10.10">
    <property type="entry name" value="Endonuclease/exonuclease/phosphatase"/>
    <property type="match status" value="1"/>
</dbReference>
<feature type="signal peptide" evidence="3">
    <location>
        <begin position="1"/>
        <end position="21"/>
    </location>
</feature>
<dbReference type="EMBL" id="CAXJRC010000043">
    <property type="protein sequence ID" value="CAL2108107.1"/>
    <property type="molecule type" value="Genomic_DNA"/>
</dbReference>
<evidence type="ECO:0000313" key="6">
    <source>
        <dbReference type="EMBL" id="CAL2108107.1"/>
    </source>
</evidence>
<proteinExistence type="predicted"/>
<dbReference type="Proteomes" id="UP001497602">
    <property type="component" value="Unassembled WGS sequence"/>
</dbReference>
<sequence>MQKQLLTLCICFIGFMHTAMATTHIYVQNNTDIDFGFDIIRYTGNSSSFVSKHVNGIGAYKRDVKVSSFGRNYGVKWGKTYGFHNQLTIAGTSQKIQLKLQLTGTWNRSTISAGYNVTGTNNDFWSDLWGDRNIRTSQTFTLADGRSYRIKMRFLYTGGDDDILYVIEYANQSQVVNTSDYNNPNILNVAAWNIWQLPTFSSIPNARYNYVDDWLAPYEVLIISEAFDNSNRESIKNQLKQRGFANFTSVVDNPNNIKQDGGVFIASRYPILDSEQELFDDLAANGDDQSNKGVMYAKINKLGKNYHVLGTHAQSGGSYASYRTKNFKEIINLRNRKNIPSNEPVIIGGDLNVNKFTASEYNGMLGTLQANDPQRIGSYTATYSGITNGWIGSSNDQILDYVLYSSAHQQPVSSTTRVFVPRHTMLSHPGLNSNDEWRSVVTDISDHYGVHARFVFGASKETKPKNEIVAVDNQEEHIEAIIKNEFKVFPNPVKTVLNIKLPENSTDGLVQIIDASGRVLITHEIEEEGTQRIDVRDLPRGMYITRFINKTGEAKMKKVVVK</sequence>
<dbReference type="InterPro" id="IPR017766">
    <property type="entry name" value="Sphingomyelinase/PLipase_C"/>
</dbReference>
<dbReference type="InterPro" id="IPR038772">
    <property type="entry name" value="Sph/SMPD2-like"/>
</dbReference>
<keyword evidence="2" id="KW-0378">Hydrolase</keyword>
<protein>
    <recommendedName>
        <fullName evidence="8">T9SS type A sorting domain-containing protein</fullName>
    </recommendedName>
</protein>
<dbReference type="PANTHER" id="PTHR16320">
    <property type="entry name" value="SPHINGOMYELINASE FAMILY MEMBER"/>
    <property type="match status" value="1"/>
</dbReference>
<organism evidence="6 7">
    <name type="scientific">Tenacibaculum vairaonense</name>
    <dbReference type="NCBI Taxonomy" id="3137860"/>
    <lineage>
        <taxon>Bacteria</taxon>
        <taxon>Pseudomonadati</taxon>
        <taxon>Bacteroidota</taxon>
        <taxon>Flavobacteriia</taxon>
        <taxon>Flavobacteriales</taxon>
        <taxon>Flavobacteriaceae</taxon>
        <taxon>Tenacibaculum</taxon>
    </lineage>
</organism>
<comment type="caution">
    <text evidence="6">The sequence shown here is derived from an EMBL/GenBank/DDBJ whole genome shotgun (WGS) entry which is preliminary data.</text>
</comment>
<dbReference type="SUPFAM" id="SSF56219">
    <property type="entry name" value="DNase I-like"/>
    <property type="match status" value="1"/>
</dbReference>
<dbReference type="PANTHER" id="PTHR16320:SF23">
    <property type="entry name" value="SPHINGOMYELINASE C 1"/>
    <property type="match status" value="1"/>
</dbReference>
<keyword evidence="1 3" id="KW-0732">Signal</keyword>
<evidence type="ECO:0000256" key="2">
    <source>
        <dbReference type="ARBA" id="ARBA00022801"/>
    </source>
</evidence>
<feature type="domain" description="Endonuclease/exonuclease/phosphatase" evidence="4">
    <location>
        <begin position="191"/>
        <end position="447"/>
    </location>
</feature>
<dbReference type="InterPro" id="IPR036691">
    <property type="entry name" value="Endo/exonu/phosph_ase_sf"/>
</dbReference>